<evidence type="ECO:0000313" key="2">
    <source>
        <dbReference type="EMBL" id="KAK3796149.1"/>
    </source>
</evidence>
<sequence length="117" mass="13107">MYQSARRNVEPRFLAQRRVAAWLARLGSAHGTLYSTPPVQLPSMPPSSVIRDEGSRKLNVSVCHGMRQSQGPEQSKIPQKGKNTRRQLGLEAPSILAKVKWRAFIQSELLKGTIFIL</sequence>
<organism evidence="2 3">
    <name type="scientific">Elysia crispata</name>
    <name type="common">lettuce slug</name>
    <dbReference type="NCBI Taxonomy" id="231223"/>
    <lineage>
        <taxon>Eukaryota</taxon>
        <taxon>Metazoa</taxon>
        <taxon>Spiralia</taxon>
        <taxon>Lophotrochozoa</taxon>
        <taxon>Mollusca</taxon>
        <taxon>Gastropoda</taxon>
        <taxon>Heterobranchia</taxon>
        <taxon>Euthyneura</taxon>
        <taxon>Panpulmonata</taxon>
        <taxon>Sacoglossa</taxon>
        <taxon>Placobranchoidea</taxon>
        <taxon>Plakobranchidae</taxon>
        <taxon>Elysia</taxon>
    </lineage>
</organism>
<evidence type="ECO:0000256" key="1">
    <source>
        <dbReference type="SAM" id="MobiDB-lite"/>
    </source>
</evidence>
<evidence type="ECO:0000313" key="3">
    <source>
        <dbReference type="Proteomes" id="UP001283361"/>
    </source>
</evidence>
<accession>A0AAE1AXZ2</accession>
<gene>
    <name evidence="2" type="ORF">RRG08_018150</name>
</gene>
<dbReference type="EMBL" id="JAWDGP010000919">
    <property type="protein sequence ID" value="KAK3796149.1"/>
    <property type="molecule type" value="Genomic_DNA"/>
</dbReference>
<feature type="compositionally biased region" description="Polar residues" evidence="1">
    <location>
        <begin position="67"/>
        <end position="77"/>
    </location>
</feature>
<dbReference type="Proteomes" id="UP001283361">
    <property type="component" value="Unassembled WGS sequence"/>
</dbReference>
<dbReference type="AlphaFoldDB" id="A0AAE1AXZ2"/>
<comment type="caution">
    <text evidence="2">The sequence shown here is derived from an EMBL/GenBank/DDBJ whole genome shotgun (WGS) entry which is preliminary data.</text>
</comment>
<protein>
    <submittedName>
        <fullName evidence="2">Uncharacterized protein</fullName>
    </submittedName>
</protein>
<proteinExistence type="predicted"/>
<reference evidence="2" key="1">
    <citation type="journal article" date="2023" name="G3 (Bethesda)">
        <title>A reference genome for the long-term kleptoplast-retaining sea slug Elysia crispata morphotype clarki.</title>
        <authorList>
            <person name="Eastman K.E."/>
            <person name="Pendleton A.L."/>
            <person name="Shaikh M.A."/>
            <person name="Suttiyut T."/>
            <person name="Ogas R."/>
            <person name="Tomko P."/>
            <person name="Gavelis G."/>
            <person name="Widhalm J.R."/>
            <person name="Wisecaver J.H."/>
        </authorList>
    </citation>
    <scope>NUCLEOTIDE SEQUENCE</scope>
    <source>
        <strain evidence="2">ECLA1</strain>
    </source>
</reference>
<name>A0AAE1AXZ2_9GAST</name>
<keyword evidence="3" id="KW-1185">Reference proteome</keyword>
<feature type="region of interest" description="Disordered" evidence="1">
    <location>
        <begin position="65"/>
        <end position="86"/>
    </location>
</feature>